<accession>A0ABY8AKF1</accession>
<evidence type="ECO:0000313" key="2">
    <source>
        <dbReference type="EMBL" id="WEB45472.1"/>
    </source>
</evidence>
<dbReference type="Proteomes" id="UP001218629">
    <property type="component" value="Chromosome"/>
</dbReference>
<feature type="compositionally biased region" description="Basic residues" evidence="1">
    <location>
        <begin position="215"/>
        <end position="224"/>
    </location>
</feature>
<dbReference type="RefSeq" id="WP_275311637.1">
    <property type="nucleotide sequence ID" value="NZ_CP095749.1"/>
</dbReference>
<name>A0ABY8AKF1_9ACTN</name>
<gene>
    <name evidence="2" type="ORF">MOV08_43450</name>
</gene>
<sequence length="230" mass="25177">MAPRRFSTDLDEGAPQLRAEEADFPFSVSATDVEEFILTPAAGGDEILWHLEIDWLCAGRQGTTVVDDHGQPFALYPRPGPRLGCYYEHAYGCPAPRLALESTGGTVLVGCFKGSPRGRIKPDNGGAILDFTCPNDSRAGEYYRGRFVNYTVELIHGDPRNPREAFLGVASVQPALRTRTCPRWSRISTCSSPAPPLGRGLPGARSRVPAQGVCRRGRPSRRWPAKWSVP</sequence>
<evidence type="ECO:0000313" key="3">
    <source>
        <dbReference type="Proteomes" id="UP001218629"/>
    </source>
</evidence>
<feature type="region of interest" description="Disordered" evidence="1">
    <location>
        <begin position="192"/>
        <end position="230"/>
    </location>
</feature>
<evidence type="ECO:0000256" key="1">
    <source>
        <dbReference type="SAM" id="MobiDB-lite"/>
    </source>
</evidence>
<dbReference type="EMBL" id="CP095749">
    <property type="protein sequence ID" value="WEB45472.1"/>
    <property type="molecule type" value="Genomic_DNA"/>
</dbReference>
<protein>
    <submittedName>
        <fullName evidence="2">Uncharacterized protein</fullName>
    </submittedName>
</protein>
<feature type="compositionally biased region" description="Low complexity" evidence="1">
    <location>
        <begin position="197"/>
        <end position="207"/>
    </location>
</feature>
<reference evidence="2 3" key="1">
    <citation type="submission" date="2022-03" db="EMBL/GenBank/DDBJ databases">
        <title>Streptomyces yunnanensis P86,complete genome.</title>
        <authorList>
            <person name="Chen S."/>
            <person name="Zhang Q."/>
        </authorList>
    </citation>
    <scope>NUCLEOTIDE SEQUENCE [LARGE SCALE GENOMIC DNA]</scope>
    <source>
        <strain evidence="2 3">P86</strain>
    </source>
</reference>
<proteinExistence type="predicted"/>
<keyword evidence="3" id="KW-1185">Reference proteome</keyword>
<organism evidence="2 3">
    <name type="scientific">Streptomyces yunnanensis</name>
    <dbReference type="NCBI Taxonomy" id="156453"/>
    <lineage>
        <taxon>Bacteria</taxon>
        <taxon>Bacillati</taxon>
        <taxon>Actinomycetota</taxon>
        <taxon>Actinomycetes</taxon>
        <taxon>Kitasatosporales</taxon>
        <taxon>Streptomycetaceae</taxon>
        <taxon>Streptomyces</taxon>
    </lineage>
</organism>